<evidence type="ECO:0000259" key="14">
    <source>
        <dbReference type="Pfam" id="PF01593"/>
    </source>
</evidence>
<keyword evidence="13" id="KW-1133">Transmembrane helix</keyword>
<comment type="pathway">
    <text evidence="2 11">Porphyrin-containing compound metabolism; protoporphyrin-IX biosynthesis; protoporphyrin-IX from protoporphyrinogen-IX: step 1/1.</text>
</comment>
<evidence type="ECO:0000256" key="4">
    <source>
        <dbReference type="ARBA" id="ARBA00012867"/>
    </source>
</evidence>
<dbReference type="GO" id="GO:0006782">
    <property type="term" value="P:protoporphyrinogen IX biosynthetic process"/>
    <property type="evidence" value="ECO:0007669"/>
    <property type="project" value="UniProtKB-UniRule"/>
</dbReference>
<evidence type="ECO:0000256" key="13">
    <source>
        <dbReference type="SAM" id="Phobius"/>
    </source>
</evidence>
<dbReference type="SUPFAM" id="SSF54373">
    <property type="entry name" value="FAD-linked reductases, C-terminal domain"/>
    <property type="match status" value="1"/>
</dbReference>
<evidence type="ECO:0000256" key="8">
    <source>
        <dbReference type="ARBA" id="ARBA00023133"/>
    </source>
</evidence>
<comment type="function">
    <text evidence="1 11">Catalyzes the 6-electron oxidation of protoporphyrinogen-IX to form protoporphyrin-IX.</text>
</comment>
<evidence type="ECO:0000256" key="3">
    <source>
        <dbReference type="ARBA" id="ARBA00010551"/>
    </source>
</evidence>
<accession>A0ABD3M2J7</accession>
<dbReference type="GO" id="GO:0005743">
    <property type="term" value="C:mitochondrial inner membrane"/>
    <property type="evidence" value="ECO:0007669"/>
    <property type="project" value="UniProtKB-SubCell"/>
</dbReference>
<keyword evidence="13" id="KW-0812">Transmembrane</keyword>
<keyword evidence="7 11" id="KW-0560">Oxidoreductase</keyword>
<dbReference type="InterPro" id="IPR050464">
    <property type="entry name" value="Zeta_carotene_desat/Oxidored"/>
</dbReference>
<feature type="transmembrane region" description="Helical" evidence="13">
    <location>
        <begin position="35"/>
        <end position="56"/>
    </location>
</feature>
<comment type="catalytic activity">
    <reaction evidence="10 11">
        <text>protoporphyrinogen IX + 3 O2 = protoporphyrin IX + 3 H2O2</text>
        <dbReference type="Rhea" id="RHEA:25576"/>
        <dbReference type="ChEBI" id="CHEBI:15379"/>
        <dbReference type="ChEBI" id="CHEBI:16240"/>
        <dbReference type="ChEBI" id="CHEBI:57306"/>
        <dbReference type="ChEBI" id="CHEBI:57307"/>
        <dbReference type="EC" id="1.3.3.4"/>
    </reaction>
</comment>
<evidence type="ECO:0000313" key="15">
    <source>
        <dbReference type="EMBL" id="KAL3757963.1"/>
    </source>
</evidence>
<keyword evidence="9 11" id="KW-0627">Porphyrin biosynthesis</keyword>
<proteinExistence type="inferred from homology"/>
<dbReference type="InterPro" id="IPR002937">
    <property type="entry name" value="Amino_oxidase"/>
</dbReference>
<evidence type="ECO:0000256" key="9">
    <source>
        <dbReference type="ARBA" id="ARBA00023244"/>
    </source>
</evidence>
<feature type="compositionally biased region" description="Low complexity" evidence="12">
    <location>
        <begin position="65"/>
        <end position="78"/>
    </location>
</feature>
<sequence length="681" mass="73351">MAGETVPHNNIISSFVVGSVSTAAAAMTRSTTTTLLLVTYSLLLLIISSSAPISAFSPPHHRTTSRTTTRSSYDIRNNSYNNSRRSVIASSRLFSSSDTSSSSDDLNNTNSNSNTLYDCLVIGGGISGSTLAHNLHYHHPNLNILLTEARDYLGGNVQSISVSDTDGNFIYERGPNSFATQPSIVRISHELNIEKELVFAGESLPPWVNYNGMLHPLPKGKGGKGPKGQLELVFGSNGILKFGLAGSLLSWPGKIRAGIGAFLGHAPPPSTSSSSSSSASPAYGSGPFATTSRTIGSSSSGSNGGNNNGEETIQQWVIRILGDEVFYRIIDPFVSGVYAGDPSTLSMKAALPKIARIEDISYSIEWNKFGALFYGGLARQVELTKERKADPPDPNWVEFEYGNPGSYKSGLSTLPLAIQKEMGEKRVKLSWILKEVQKNEGGNYVATFDTSGGTTETVMAKSIVSTIPTHAMGSILESVLPGSTELFTRERSIIQRKGIYYPPVAAVTLAYPKSAFKDVELANDFGNLRDLPGFGSLNPRSEGIRTLGTLWSSSLFPGRCPSNYNILLNYIGGSRDPAIGSMDETDIINAVDVDLRKVLLNSDAPPPKVLGIKVWPTAIPQYELGHLELMKELDVMEKKNEGGGLWVCGNYRSGVAFPDCVTFGYEQAKVVAEYLNRKGKK</sequence>
<dbReference type="Pfam" id="PF01593">
    <property type="entry name" value="Amino_oxidase"/>
    <property type="match status" value="1"/>
</dbReference>
<reference evidence="15 16" key="1">
    <citation type="submission" date="2024-10" db="EMBL/GenBank/DDBJ databases">
        <title>Updated reference genomes for cyclostephanoid diatoms.</title>
        <authorList>
            <person name="Roberts W.R."/>
            <person name="Alverson A.J."/>
        </authorList>
    </citation>
    <scope>NUCLEOTIDE SEQUENCE [LARGE SCALE GENOMIC DNA]</scope>
    <source>
        <strain evidence="15 16">AJA232-27</strain>
    </source>
</reference>
<evidence type="ECO:0000313" key="16">
    <source>
        <dbReference type="Proteomes" id="UP001530293"/>
    </source>
</evidence>
<comment type="caution">
    <text evidence="15">The sequence shown here is derived from an EMBL/GenBank/DDBJ whole genome shotgun (WGS) entry which is preliminary data.</text>
</comment>
<keyword evidence="5 11" id="KW-0285">Flavoprotein</keyword>
<keyword evidence="13" id="KW-0472">Membrane</keyword>
<dbReference type="Proteomes" id="UP001530293">
    <property type="component" value="Unassembled WGS sequence"/>
</dbReference>
<dbReference type="PANTHER" id="PTHR42923">
    <property type="entry name" value="PROTOPORPHYRINOGEN OXIDASE"/>
    <property type="match status" value="1"/>
</dbReference>
<evidence type="ECO:0000256" key="6">
    <source>
        <dbReference type="ARBA" id="ARBA00022827"/>
    </source>
</evidence>
<dbReference type="SUPFAM" id="SSF51905">
    <property type="entry name" value="FAD/NAD(P)-binding domain"/>
    <property type="match status" value="1"/>
</dbReference>
<dbReference type="EMBL" id="JALLBG020000246">
    <property type="protein sequence ID" value="KAL3757963.1"/>
    <property type="molecule type" value="Genomic_DNA"/>
</dbReference>
<name>A0ABD3M2J7_9STRA</name>
<comment type="similarity">
    <text evidence="3 11">Belongs to the protoporphyrinogen/coproporphyrinogen oxidase family. Protoporphyrinogen oxidase subfamily.</text>
</comment>
<evidence type="ECO:0000256" key="2">
    <source>
        <dbReference type="ARBA" id="ARBA00005073"/>
    </source>
</evidence>
<dbReference type="NCBIfam" id="TIGR00562">
    <property type="entry name" value="proto_IX_ox"/>
    <property type="match status" value="1"/>
</dbReference>
<dbReference type="EC" id="1.3.3.4" evidence="4 11"/>
<dbReference type="Gene3D" id="3.50.50.60">
    <property type="entry name" value="FAD/NAD(P)-binding domain"/>
    <property type="match status" value="1"/>
</dbReference>
<keyword evidence="8 11" id="KW-0350">Heme biosynthesis</keyword>
<gene>
    <name evidence="15" type="ORF">ACHAWU_010016</name>
</gene>
<organism evidence="15 16">
    <name type="scientific">Discostella pseudostelligera</name>
    <dbReference type="NCBI Taxonomy" id="259834"/>
    <lineage>
        <taxon>Eukaryota</taxon>
        <taxon>Sar</taxon>
        <taxon>Stramenopiles</taxon>
        <taxon>Ochrophyta</taxon>
        <taxon>Bacillariophyta</taxon>
        <taxon>Coscinodiscophyceae</taxon>
        <taxon>Thalassiosirophycidae</taxon>
        <taxon>Stephanodiscales</taxon>
        <taxon>Stephanodiscaceae</taxon>
        <taxon>Discostella</taxon>
    </lineage>
</organism>
<dbReference type="PANTHER" id="PTHR42923:SF3">
    <property type="entry name" value="PROTOPORPHYRINOGEN OXIDASE"/>
    <property type="match status" value="1"/>
</dbReference>
<comment type="cofactor">
    <cofactor evidence="11">
        <name>FAD</name>
        <dbReference type="ChEBI" id="CHEBI:57692"/>
    </cofactor>
    <text evidence="11">Binds 1 FAD per subunit.</text>
</comment>
<evidence type="ECO:0000256" key="11">
    <source>
        <dbReference type="RuleBase" id="RU367069"/>
    </source>
</evidence>
<feature type="domain" description="Amine oxidase" evidence="14">
    <location>
        <begin position="127"/>
        <end position="671"/>
    </location>
</feature>
<evidence type="ECO:0000256" key="5">
    <source>
        <dbReference type="ARBA" id="ARBA00022630"/>
    </source>
</evidence>
<keyword evidence="6 11" id="KW-0274">FAD</keyword>
<evidence type="ECO:0000256" key="10">
    <source>
        <dbReference type="ARBA" id="ARBA00047554"/>
    </source>
</evidence>
<dbReference type="GO" id="GO:0004729">
    <property type="term" value="F:oxygen-dependent protoporphyrinogen oxidase activity"/>
    <property type="evidence" value="ECO:0007669"/>
    <property type="project" value="UniProtKB-UniRule"/>
</dbReference>
<dbReference type="InterPro" id="IPR004572">
    <property type="entry name" value="Protoporphyrinogen_oxidase"/>
</dbReference>
<evidence type="ECO:0000256" key="1">
    <source>
        <dbReference type="ARBA" id="ARBA00002600"/>
    </source>
</evidence>
<dbReference type="InterPro" id="IPR036188">
    <property type="entry name" value="FAD/NAD-bd_sf"/>
</dbReference>
<comment type="subcellular location">
    <subcellularLocation>
        <location evidence="11">Mitochondrion inner membrane</location>
    </subcellularLocation>
</comment>
<dbReference type="AlphaFoldDB" id="A0ABD3M2J7"/>
<evidence type="ECO:0000256" key="12">
    <source>
        <dbReference type="SAM" id="MobiDB-lite"/>
    </source>
</evidence>
<protein>
    <recommendedName>
        <fullName evidence="4 11">Protoporphyrinogen oxidase</fullName>
        <ecNumber evidence="4 11">1.3.3.4</ecNumber>
    </recommendedName>
</protein>
<feature type="region of interest" description="Disordered" evidence="12">
    <location>
        <begin position="56"/>
        <end position="78"/>
    </location>
</feature>
<keyword evidence="16" id="KW-1185">Reference proteome</keyword>
<evidence type="ECO:0000256" key="7">
    <source>
        <dbReference type="ARBA" id="ARBA00023002"/>
    </source>
</evidence>